<dbReference type="InterPro" id="IPR051790">
    <property type="entry name" value="Cytochrome_c-biogenesis_DsbD"/>
</dbReference>
<feature type="domain" description="Cytochrome C biogenesis protein transmembrane" evidence="7">
    <location>
        <begin position="6"/>
        <end position="150"/>
    </location>
</feature>
<comment type="caution">
    <text evidence="8">The sequence shown here is derived from an EMBL/GenBank/DDBJ whole genome shotgun (WGS) entry which is preliminary data.</text>
</comment>
<evidence type="ECO:0000256" key="5">
    <source>
        <dbReference type="ARBA" id="ARBA00023136"/>
    </source>
</evidence>
<protein>
    <submittedName>
        <fullName evidence="8">Cytochrome c biogenesis CcdA family protein</fullName>
    </submittedName>
</protein>
<proteinExistence type="inferred from homology"/>
<dbReference type="PANTHER" id="PTHR31272">
    <property type="entry name" value="CYTOCHROME C-TYPE BIOGENESIS PROTEIN HI_1454-RELATED"/>
    <property type="match status" value="1"/>
</dbReference>
<evidence type="ECO:0000256" key="2">
    <source>
        <dbReference type="ARBA" id="ARBA00006143"/>
    </source>
</evidence>
<evidence type="ECO:0000256" key="1">
    <source>
        <dbReference type="ARBA" id="ARBA00004141"/>
    </source>
</evidence>
<name>A0ABT1M2W5_9MYCO</name>
<keyword evidence="4 6" id="KW-1133">Transmembrane helix</keyword>
<organism evidence="8 9">
    <name type="scientific">Mycolicibacterium arenosum</name>
    <dbReference type="NCBI Taxonomy" id="2952157"/>
    <lineage>
        <taxon>Bacteria</taxon>
        <taxon>Bacillati</taxon>
        <taxon>Actinomycetota</taxon>
        <taxon>Actinomycetes</taxon>
        <taxon>Mycobacteriales</taxon>
        <taxon>Mycobacteriaceae</taxon>
        <taxon>Mycolicibacterium</taxon>
    </lineage>
</organism>
<feature type="transmembrane region" description="Helical" evidence="6">
    <location>
        <begin position="81"/>
        <end position="101"/>
    </location>
</feature>
<accession>A0ABT1M2W5</accession>
<evidence type="ECO:0000313" key="9">
    <source>
        <dbReference type="Proteomes" id="UP001651690"/>
    </source>
</evidence>
<comment type="subcellular location">
    <subcellularLocation>
        <location evidence="1">Membrane</location>
        <topology evidence="1">Multi-pass membrane protein</topology>
    </subcellularLocation>
</comment>
<reference evidence="8 9" key="1">
    <citation type="submission" date="2022-06" db="EMBL/GenBank/DDBJ databases">
        <title>Mycolicibacterium sp. CAU 1645 isolated from seawater.</title>
        <authorList>
            <person name="Kim W."/>
        </authorList>
    </citation>
    <scope>NUCLEOTIDE SEQUENCE [LARGE SCALE GENOMIC DNA]</scope>
    <source>
        <strain evidence="8 9">CAU 1645</strain>
    </source>
</reference>
<keyword evidence="3 6" id="KW-0812">Transmembrane</keyword>
<dbReference type="Pfam" id="PF02683">
    <property type="entry name" value="DsbD_TM"/>
    <property type="match status" value="1"/>
</dbReference>
<dbReference type="EMBL" id="JANDBD010000003">
    <property type="protein sequence ID" value="MCP9272187.1"/>
    <property type="molecule type" value="Genomic_DNA"/>
</dbReference>
<evidence type="ECO:0000256" key="3">
    <source>
        <dbReference type="ARBA" id="ARBA00022692"/>
    </source>
</evidence>
<evidence type="ECO:0000256" key="6">
    <source>
        <dbReference type="SAM" id="Phobius"/>
    </source>
</evidence>
<dbReference type="PANTHER" id="PTHR31272:SF4">
    <property type="entry name" value="CYTOCHROME C-TYPE BIOGENESIS PROTEIN HI_1454-RELATED"/>
    <property type="match status" value="1"/>
</dbReference>
<comment type="similarity">
    <text evidence="2">Belongs to the DsbD family.</text>
</comment>
<feature type="transmembrane region" description="Helical" evidence="6">
    <location>
        <begin position="44"/>
        <end position="69"/>
    </location>
</feature>
<evidence type="ECO:0000313" key="8">
    <source>
        <dbReference type="EMBL" id="MCP9272187.1"/>
    </source>
</evidence>
<feature type="transmembrane region" description="Helical" evidence="6">
    <location>
        <begin position="258"/>
        <end position="275"/>
    </location>
</feature>
<evidence type="ECO:0000256" key="4">
    <source>
        <dbReference type="ARBA" id="ARBA00022989"/>
    </source>
</evidence>
<keyword evidence="9" id="KW-1185">Reference proteome</keyword>
<feature type="transmembrane region" description="Helical" evidence="6">
    <location>
        <begin position="133"/>
        <end position="159"/>
    </location>
</feature>
<keyword evidence="5 6" id="KW-0472">Membrane</keyword>
<feature type="transmembrane region" description="Helical" evidence="6">
    <location>
        <begin position="165"/>
        <end position="192"/>
    </location>
</feature>
<dbReference type="RefSeq" id="WP_255059365.1">
    <property type="nucleotide sequence ID" value="NZ_JANDBD010000003.1"/>
</dbReference>
<dbReference type="Proteomes" id="UP001651690">
    <property type="component" value="Unassembled WGS sequence"/>
</dbReference>
<gene>
    <name evidence="8" type="ORF">NM203_08320</name>
</gene>
<feature type="transmembrane region" description="Helical" evidence="6">
    <location>
        <begin position="6"/>
        <end position="32"/>
    </location>
</feature>
<dbReference type="InterPro" id="IPR003834">
    <property type="entry name" value="Cyt_c_assmbl_TM_dom"/>
</dbReference>
<feature type="transmembrane region" description="Helical" evidence="6">
    <location>
        <begin position="204"/>
        <end position="222"/>
    </location>
</feature>
<evidence type="ECO:0000259" key="7">
    <source>
        <dbReference type="Pfam" id="PF02683"/>
    </source>
</evidence>
<sequence>MQSADLALAFAAGLVAALNPCGFAMLPAYLALVVRDVDTTRATALGRALAATVVMTLGFVTVFGVFGLLTTAAGSAVQRHLPWVTLGIGVALAALGCWLLAGREVAGPGRNPLAASTSWAPTARLGSMFGYGLGYALASLSCTIGPFLAVTGIGLAGASGGLQAFLAYAAGFTLIVGTLAAAAALAGAALIARLRAVLPYLNRISGVILIVVGAYVGYYGWYELGLRSATGDPNDPVINGAARIQGAVAGWVYGHGPWPWLIALAVLALTALTWARRSRPSE</sequence>